<organism evidence="1 2">
    <name type="scientific">Achromobacter pestifer</name>
    <dbReference type="NCBI Taxonomy" id="1353889"/>
    <lineage>
        <taxon>Bacteria</taxon>
        <taxon>Pseudomonadati</taxon>
        <taxon>Pseudomonadota</taxon>
        <taxon>Betaproteobacteria</taxon>
        <taxon>Burkholderiales</taxon>
        <taxon>Alcaligenaceae</taxon>
        <taxon>Achromobacter</taxon>
    </lineage>
</organism>
<dbReference type="EMBL" id="CADIJX010000003">
    <property type="protein sequence ID" value="CAB3647391.1"/>
    <property type="molecule type" value="Genomic_DNA"/>
</dbReference>
<gene>
    <name evidence="1" type="ORF">LMG3431_02565</name>
</gene>
<name>A0A6S6ZGV3_9BURK</name>
<keyword evidence="2" id="KW-1185">Reference proteome</keyword>
<reference evidence="1 2" key="1">
    <citation type="submission" date="2020-04" db="EMBL/GenBank/DDBJ databases">
        <authorList>
            <person name="De Canck E."/>
        </authorList>
    </citation>
    <scope>NUCLEOTIDE SEQUENCE [LARGE SCALE GENOMIC DNA]</scope>
    <source>
        <strain evidence="1 2">LMG 3431</strain>
    </source>
</reference>
<proteinExistence type="predicted"/>
<evidence type="ECO:0000313" key="2">
    <source>
        <dbReference type="Proteomes" id="UP000494108"/>
    </source>
</evidence>
<sequence>MVVTQGYSELSIKGYIYRIALHAAHGGLLGANATQVLFCGRDQGCGAAVQRFGKPQYQGKVRHVCVEFARVLLRPSLSSSLRWASHRR</sequence>
<dbReference type="AlphaFoldDB" id="A0A6S6ZGV3"/>
<evidence type="ECO:0000313" key="1">
    <source>
        <dbReference type="EMBL" id="CAB3647391.1"/>
    </source>
</evidence>
<accession>A0A6S6ZGV3</accession>
<protein>
    <submittedName>
        <fullName evidence="1">Uncharacterized protein</fullName>
    </submittedName>
</protein>
<dbReference type="Proteomes" id="UP000494108">
    <property type="component" value="Unassembled WGS sequence"/>
</dbReference>